<dbReference type="InterPro" id="IPR002500">
    <property type="entry name" value="PAPS_reduct_dom"/>
</dbReference>
<keyword evidence="3" id="KW-1185">Reference proteome</keyword>
<dbReference type="InterPro" id="IPR050128">
    <property type="entry name" value="Sulfate_adenylyltrnsfr_sub2"/>
</dbReference>
<dbReference type="Gene3D" id="3.40.50.620">
    <property type="entry name" value="HUPs"/>
    <property type="match status" value="1"/>
</dbReference>
<dbReference type="SUPFAM" id="SSF52402">
    <property type="entry name" value="Adenine nucleotide alpha hydrolases-like"/>
    <property type="match status" value="1"/>
</dbReference>
<evidence type="ECO:0000313" key="3">
    <source>
        <dbReference type="Proteomes" id="UP000018731"/>
    </source>
</evidence>
<dbReference type="PROSITE" id="PS50206">
    <property type="entry name" value="RHODANESE_3"/>
    <property type="match status" value="1"/>
</dbReference>
<dbReference type="SUPFAM" id="SSF52821">
    <property type="entry name" value="Rhodanese/Cell cycle control phosphatase"/>
    <property type="match status" value="1"/>
</dbReference>
<dbReference type="InterPro" id="IPR001763">
    <property type="entry name" value="Rhodanese-like_dom"/>
</dbReference>
<dbReference type="InterPro" id="IPR014729">
    <property type="entry name" value="Rossmann-like_a/b/a_fold"/>
</dbReference>
<name>V8CBV5_9HELI</name>
<dbReference type="HOGENOM" id="CLU_027799_2_1_7"/>
<dbReference type="Proteomes" id="UP000018731">
    <property type="component" value="Unassembled WGS sequence"/>
</dbReference>
<evidence type="ECO:0000259" key="1">
    <source>
        <dbReference type="PROSITE" id="PS50206"/>
    </source>
</evidence>
<dbReference type="SMART" id="SM00450">
    <property type="entry name" value="RHOD"/>
    <property type="match status" value="1"/>
</dbReference>
<dbReference type="PANTHER" id="PTHR43196">
    <property type="entry name" value="SULFATE ADENYLYLTRANSFERASE SUBUNIT 2"/>
    <property type="match status" value="1"/>
</dbReference>
<dbReference type="NCBIfam" id="TIGR03183">
    <property type="entry name" value="DNA_S_dndC"/>
    <property type="match status" value="1"/>
</dbReference>
<dbReference type="eggNOG" id="COG0175">
    <property type="taxonomic scope" value="Bacteria"/>
</dbReference>
<comment type="caution">
    <text evidence="2">The sequence shown here is derived from an EMBL/GenBank/DDBJ whole genome shotgun (WGS) entry which is preliminary data.</text>
</comment>
<proteinExistence type="predicted"/>
<dbReference type="PANTHER" id="PTHR43196:SF2">
    <property type="entry name" value="PHOSPHOADENOSINE PHOSPHOSULFATE REDUCTASE"/>
    <property type="match status" value="1"/>
</dbReference>
<sequence length="605" mass="68531">MRFCDDCDGNVVAITKHIEIIKVMKLSAFIKTIDTYTLKENLQDFCIIDIRGKQAFLSAHLRDSHNFQSKDEIIDFLRSQAQATNQKPILFVCFSSIKARAMCEGVAKDKAFLAHYGFDRVYYLDCGIMEAFESGLEVCEGSDDTQDFGEKQESNPLISQTIQNIKQKYLASKKAWVVTFSGGKDSTCVLQLVYEMLCSLPPHLRRPTFAIASNTLVEAPHIDRFLHSVIDSINSHSKAHSIPFEVILVAPSLKDDFWVNLIGKGYPSPTRTFRWCTERLKINPAKAEVAKITRKYGSCILLLGSRKSESSNRKKSIQKRILNEEGYSQHHDFPDTLTFSPITEWDTDTVWGYLLSHKPLWDKDHSELFSLYSKASGDECQFITDLAQSSCGGSRFGCWVCTVVNEDKSMQGFIGAGEANLKPLNDFRNYIKELREDSRARADYKRDGRAVYKVGGLGPFLSKIRAIMLERLLEAERAFRQSGGELLITDEQILAIQAQWDKDFDLDKTAIKIAQKFGRLKEQKMEKHTVLHREILDEVQEVMSQKHGESVLDSRSIESLITQSMSICNNAGSRGRHSAPAQIKAQIEKLISDKTSKEQTQQEEA</sequence>
<reference evidence="2 3" key="1">
    <citation type="journal article" date="2014" name="Genome Announc.">
        <title>Draft genome sequences of six enterohepatic helicobacter species isolated from humans and one from rhesus macaques.</title>
        <authorList>
            <person name="Shen Z."/>
            <person name="Sheh A."/>
            <person name="Young S.K."/>
            <person name="Abouelliel A."/>
            <person name="Ward D.V."/>
            <person name="Earl A.M."/>
            <person name="Fox J.G."/>
        </authorList>
    </citation>
    <scope>NUCLEOTIDE SEQUENCE [LARGE SCALE GENOMIC DNA]</scope>
    <source>
        <strain evidence="2 3">MIT 99-5501</strain>
    </source>
</reference>
<dbReference type="InterPro" id="IPR017598">
    <property type="entry name" value="SulphurTrfase_DndC"/>
</dbReference>
<dbReference type="Pfam" id="PF01507">
    <property type="entry name" value="PAPS_reduct"/>
    <property type="match status" value="1"/>
</dbReference>
<dbReference type="AlphaFoldDB" id="V8CBV5"/>
<evidence type="ECO:0000313" key="2">
    <source>
        <dbReference type="EMBL" id="ETD24849.1"/>
    </source>
</evidence>
<accession>V8CBV5</accession>
<dbReference type="STRING" id="1357400.HMPREF2086_00183"/>
<dbReference type="EMBL" id="AZJI01000001">
    <property type="protein sequence ID" value="ETD24849.1"/>
    <property type="molecule type" value="Genomic_DNA"/>
</dbReference>
<dbReference type="GO" id="GO:0003824">
    <property type="term" value="F:catalytic activity"/>
    <property type="evidence" value="ECO:0007669"/>
    <property type="project" value="InterPro"/>
</dbReference>
<organism evidence="2 3">
    <name type="scientific">Helicobacter macacae MIT 99-5501</name>
    <dbReference type="NCBI Taxonomy" id="1357400"/>
    <lineage>
        <taxon>Bacteria</taxon>
        <taxon>Pseudomonadati</taxon>
        <taxon>Campylobacterota</taxon>
        <taxon>Epsilonproteobacteria</taxon>
        <taxon>Campylobacterales</taxon>
        <taxon>Helicobacteraceae</taxon>
        <taxon>Helicobacter</taxon>
    </lineage>
</organism>
<protein>
    <recommendedName>
        <fullName evidence="1">Rhodanese domain-containing protein</fullName>
    </recommendedName>
</protein>
<dbReference type="PATRIC" id="fig|1357400.3.peg.263"/>
<gene>
    <name evidence="2" type="ORF">HMPREF2086_00183</name>
</gene>
<feature type="domain" description="Rhodanese" evidence="1">
    <location>
        <begin position="41"/>
        <end position="140"/>
    </location>
</feature>
<dbReference type="InterPro" id="IPR036873">
    <property type="entry name" value="Rhodanese-like_dom_sf"/>
</dbReference>
<dbReference type="Gene3D" id="3.40.250.10">
    <property type="entry name" value="Rhodanese-like domain"/>
    <property type="match status" value="1"/>
</dbReference>
<dbReference type="Pfam" id="PF00581">
    <property type="entry name" value="Rhodanese"/>
    <property type="match status" value="1"/>
</dbReference>